<dbReference type="Proteomes" id="UP001321825">
    <property type="component" value="Chromosome"/>
</dbReference>
<dbReference type="InterPro" id="IPR023267">
    <property type="entry name" value="RCMT"/>
</dbReference>
<dbReference type="NCBIfam" id="TIGR00563">
    <property type="entry name" value="rsmB"/>
    <property type="match status" value="1"/>
</dbReference>
<evidence type="ECO:0000256" key="3">
    <source>
        <dbReference type="ARBA" id="ARBA00007494"/>
    </source>
</evidence>
<comment type="subcellular location">
    <subcellularLocation>
        <location evidence="2">Cytoplasm</location>
    </subcellularLocation>
</comment>
<evidence type="ECO:0000256" key="5">
    <source>
        <dbReference type="ARBA" id="ARBA00022490"/>
    </source>
</evidence>
<evidence type="ECO:0000256" key="14">
    <source>
        <dbReference type="PROSITE-ProRule" id="PRU01023"/>
    </source>
</evidence>
<dbReference type="GO" id="GO:0006355">
    <property type="term" value="P:regulation of DNA-templated transcription"/>
    <property type="evidence" value="ECO:0007669"/>
    <property type="project" value="InterPro"/>
</dbReference>
<evidence type="ECO:0000256" key="8">
    <source>
        <dbReference type="ARBA" id="ARBA00022679"/>
    </source>
</evidence>
<dbReference type="Gene3D" id="1.10.940.10">
    <property type="entry name" value="NusB-like"/>
    <property type="match status" value="1"/>
</dbReference>
<accession>A0AAU9CWL1</accession>
<feature type="active site" description="Nucleophile" evidence="14">
    <location>
        <position position="373"/>
    </location>
</feature>
<dbReference type="PROSITE" id="PS51686">
    <property type="entry name" value="SAM_MT_RSMB_NOP"/>
    <property type="match status" value="1"/>
</dbReference>
<feature type="binding site" evidence="14">
    <location>
        <begin position="249"/>
        <end position="255"/>
    </location>
    <ligand>
        <name>S-adenosyl-L-methionine</name>
        <dbReference type="ChEBI" id="CHEBI:59789"/>
    </ligand>
</feature>
<dbReference type="InterPro" id="IPR054728">
    <property type="entry name" value="RsmB-like_ferredoxin"/>
</dbReference>
<dbReference type="CDD" id="cd02440">
    <property type="entry name" value="AdoMet_MTases"/>
    <property type="match status" value="1"/>
</dbReference>
<feature type="binding site" evidence="14">
    <location>
        <position position="273"/>
    </location>
    <ligand>
        <name>S-adenosyl-L-methionine</name>
        <dbReference type="ChEBI" id="CHEBI:59789"/>
    </ligand>
</feature>
<evidence type="ECO:0000313" key="16">
    <source>
        <dbReference type="EMBL" id="BCX82372.1"/>
    </source>
</evidence>
<evidence type="ECO:0000256" key="2">
    <source>
        <dbReference type="ARBA" id="ARBA00004496"/>
    </source>
</evidence>
<dbReference type="Gene3D" id="3.40.50.150">
    <property type="entry name" value="Vaccinia Virus protein VP39"/>
    <property type="match status" value="1"/>
</dbReference>
<dbReference type="FunFam" id="3.40.50.150:FF:000022">
    <property type="entry name" value="Ribosomal RNA small subunit methyltransferase B"/>
    <property type="match status" value="1"/>
</dbReference>
<dbReference type="GO" id="GO:0003723">
    <property type="term" value="F:RNA binding"/>
    <property type="evidence" value="ECO:0007669"/>
    <property type="project" value="UniProtKB-UniRule"/>
</dbReference>
<feature type="binding site" evidence="14">
    <location>
        <position position="301"/>
    </location>
    <ligand>
        <name>S-adenosyl-L-methionine</name>
        <dbReference type="ChEBI" id="CHEBI:59789"/>
    </ligand>
</feature>
<feature type="binding site" evidence="14">
    <location>
        <position position="320"/>
    </location>
    <ligand>
        <name>S-adenosyl-L-methionine</name>
        <dbReference type="ChEBI" id="CHEBI:59789"/>
    </ligand>
</feature>
<dbReference type="Pfam" id="PF01029">
    <property type="entry name" value="NusB"/>
    <property type="match status" value="1"/>
</dbReference>
<dbReference type="InterPro" id="IPR006027">
    <property type="entry name" value="NusB_RsmB_TIM44"/>
</dbReference>
<protein>
    <recommendedName>
        <fullName evidence="4">16S rRNA (cytosine(967)-C(5))-methyltransferase</fullName>
        <ecNumber evidence="4">2.1.1.176</ecNumber>
    </recommendedName>
    <alternativeName>
        <fullName evidence="11">16S rRNA m5C967 methyltransferase</fullName>
    </alternativeName>
    <alternativeName>
        <fullName evidence="12">rRNA (cytosine-C(5)-)-methyltransferase RsmB</fullName>
    </alternativeName>
</protein>
<dbReference type="InterPro" id="IPR049560">
    <property type="entry name" value="MeTrfase_RsmB-F_NOP2_cat"/>
</dbReference>
<dbReference type="InterPro" id="IPR018314">
    <property type="entry name" value="RsmB/NOL1/NOP2-like_CS"/>
</dbReference>
<evidence type="ECO:0000256" key="10">
    <source>
        <dbReference type="ARBA" id="ARBA00022884"/>
    </source>
</evidence>
<keyword evidence="7 14" id="KW-0489">Methyltransferase</keyword>
<evidence type="ECO:0000259" key="15">
    <source>
        <dbReference type="PROSITE" id="PS51686"/>
    </source>
</evidence>
<organism evidence="16 17">
    <name type="scientific">Methylomarinovum caldicuralii</name>
    <dbReference type="NCBI Taxonomy" id="438856"/>
    <lineage>
        <taxon>Bacteria</taxon>
        <taxon>Pseudomonadati</taxon>
        <taxon>Pseudomonadota</taxon>
        <taxon>Gammaproteobacteria</taxon>
        <taxon>Methylococcales</taxon>
        <taxon>Methylothermaceae</taxon>
        <taxon>Methylomarinovum</taxon>
    </lineage>
</organism>
<keyword evidence="5" id="KW-0963">Cytoplasm</keyword>
<name>A0AAU9CWL1_9GAMM</name>
<dbReference type="KEGG" id="mcau:MIT9_P1958"/>
<dbReference type="Pfam" id="PF22458">
    <property type="entry name" value="RsmF-B_ferredox"/>
    <property type="match status" value="1"/>
</dbReference>
<dbReference type="GO" id="GO:0005829">
    <property type="term" value="C:cytosol"/>
    <property type="evidence" value="ECO:0007669"/>
    <property type="project" value="TreeGrafter"/>
</dbReference>
<dbReference type="FunFam" id="3.30.70.1170:FF:000002">
    <property type="entry name" value="Ribosomal RNA small subunit methyltransferase B"/>
    <property type="match status" value="1"/>
</dbReference>
<keyword evidence="10 14" id="KW-0694">RNA-binding</keyword>
<dbReference type="InterPro" id="IPR004573">
    <property type="entry name" value="rRNA_ssu_MeTfrase_B"/>
</dbReference>
<dbReference type="InterPro" id="IPR029063">
    <property type="entry name" value="SAM-dependent_MTases_sf"/>
</dbReference>
<feature type="domain" description="SAM-dependent MTase RsmB/NOP-type" evidence="15">
    <location>
        <begin position="159"/>
        <end position="431"/>
    </location>
</feature>
<dbReference type="SUPFAM" id="SSF48013">
    <property type="entry name" value="NusB-like"/>
    <property type="match status" value="1"/>
</dbReference>
<evidence type="ECO:0000313" key="17">
    <source>
        <dbReference type="Proteomes" id="UP001321825"/>
    </source>
</evidence>
<keyword evidence="8 14" id="KW-0808">Transferase</keyword>
<gene>
    <name evidence="16" type="ORF">MIT9_P1958</name>
</gene>
<reference evidence="17" key="1">
    <citation type="journal article" date="2024" name="Int. J. Syst. Evol. Microbiol.">
        <title>Methylomarinovum tepidoasis sp. nov., a moderately thermophilic methanotroph of the family Methylothermaceae isolated from a deep-sea hydrothermal field.</title>
        <authorList>
            <person name="Hirayama H."/>
            <person name="Takaki Y."/>
            <person name="Abe M."/>
            <person name="Miyazaki M."/>
            <person name="Uematsu K."/>
            <person name="Matsui Y."/>
            <person name="Takai K."/>
        </authorList>
    </citation>
    <scope>NUCLEOTIDE SEQUENCE [LARGE SCALE GENOMIC DNA]</scope>
    <source>
        <strain evidence="17">IT-9</strain>
    </source>
</reference>
<evidence type="ECO:0000256" key="6">
    <source>
        <dbReference type="ARBA" id="ARBA00022552"/>
    </source>
</evidence>
<dbReference type="GO" id="GO:0070475">
    <property type="term" value="P:rRNA base methylation"/>
    <property type="evidence" value="ECO:0007669"/>
    <property type="project" value="TreeGrafter"/>
</dbReference>
<comment type="catalytic activity">
    <reaction evidence="13">
        <text>cytidine(967) in 16S rRNA + S-adenosyl-L-methionine = 5-methylcytidine(967) in 16S rRNA + S-adenosyl-L-homocysteine + H(+)</text>
        <dbReference type="Rhea" id="RHEA:42748"/>
        <dbReference type="Rhea" id="RHEA-COMP:10219"/>
        <dbReference type="Rhea" id="RHEA-COMP:10220"/>
        <dbReference type="ChEBI" id="CHEBI:15378"/>
        <dbReference type="ChEBI" id="CHEBI:57856"/>
        <dbReference type="ChEBI" id="CHEBI:59789"/>
        <dbReference type="ChEBI" id="CHEBI:74483"/>
        <dbReference type="ChEBI" id="CHEBI:82748"/>
        <dbReference type="EC" id="2.1.1.176"/>
    </reaction>
</comment>
<keyword evidence="17" id="KW-1185">Reference proteome</keyword>
<dbReference type="EC" id="2.1.1.176" evidence="4"/>
<keyword evidence="9 14" id="KW-0949">S-adenosyl-L-methionine</keyword>
<proteinExistence type="inferred from homology"/>
<evidence type="ECO:0000256" key="4">
    <source>
        <dbReference type="ARBA" id="ARBA00012140"/>
    </source>
</evidence>
<dbReference type="GO" id="GO:0009383">
    <property type="term" value="F:rRNA (cytosine-C5-)-methyltransferase activity"/>
    <property type="evidence" value="ECO:0007669"/>
    <property type="project" value="TreeGrafter"/>
</dbReference>
<dbReference type="PANTHER" id="PTHR22807:SF61">
    <property type="entry name" value="NOL1_NOP2_SUN FAMILY PROTEIN _ ANTITERMINATION NUSB DOMAIN-CONTAINING PROTEIN"/>
    <property type="match status" value="1"/>
</dbReference>
<dbReference type="Gene3D" id="3.30.70.1170">
    <property type="entry name" value="Sun protein, domain 3"/>
    <property type="match status" value="1"/>
</dbReference>
<dbReference type="SUPFAM" id="SSF53335">
    <property type="entry name" value="S-adenosyl-L-methionine-dependent methyltransferases"/>
    <property type="match status" value="1"/>
</dbReference>
<evidence type="ECO:0000256" key="9">
    <source>
        <dbReference type="ARBA" id="ARBA00022691"/>
    </source>
</evidence>
<dbReference type="InterPro" id="IPR001678">
    <property type="entry name" value="MeTrfase_RsmB-F_NOP2_dom"/>
</dbReference>
<dbReference type="Pfam" id="PF01189">
    <property type="entry name" value="Methyltr_RsmB-F"/>
    <property type="match status" value="1"/>
</dbReference>
<evidence type="ECO:0000256" key="11">
    <source>
        <dbReference type="ARBA" id="ARBA00030399"/>
    </source>
</evidence>
<dbReference type="PRINTS" id="PR02008">
    <property type="entry name" value="RCMTFAMILY"/>
</dbReference>
<dbReference type="RefSeq" id="WP_317704775.1">
    <property type="nucleotide sequence ID" value="NZ_AP024714.1"/>
</dbReference>
<evidence type="ECO:0000256" key="7">
    <source>
        <dbReference type="ARBA" id="ARBA00022603"/>
    </source>
</evidence>
<dbReference type="NCBIfam" id="NF008149">
    <property type="entry name" value="PRK10901.1"/>
    <property type="match status" value="1"/>
</dbReference>
<keyword evidence="6" id="KW-0698">rRNA processing</keyword>
<comment type="function">
    <text evidence="1">Specifically methylates the cytosine at position 967 (m5C967) of 16S rRNA.</text>
</comment>
<evidence type="ECO:0000256" key="13">
    <source>
        <dbReference type="ARBA" id="ARBA00047283"/>
    </source>
</evidence>
<sequence>MSRLRRLAADVVRRVEEGQALDEALAAIVPQDLGGRDRAWVQAACYTTVRWYHRLDFILRQLLAKPLKDRRIRALALVGLAQLGHMAVKPHAAVAESVAAAGRRKAWARSLLNAVLRNYLRRRDELEAAADGDYEAAYSHPAWLRRRIEAAWPEDALSILQANNRQAPMTLRVNLQRIEPDAYRRHLAQAGLEARPVPGVPAALILSRPVPVEALPGFAEGWVSVQDAAAQLAASLLDLRPGQRVLDLCAAPGGKSAHMLEICPGLAELVAVDAAAERLEKVRENLQRGGFDTPVTLVCGDARRPRDWWDSRPFDRILIDAPCSATGVIRRHPDIKLLRRDADIAALARTQAEMLAACWPLLREGGCLVYATCSILPEENAGRLTAFLAAREDARVIPINADWGRESDPGRQILPGEREMDGFYYARLERCA</sequence>
<dbReference type="AlphaFoldDB" id="A0AAU9CWL1"/>
<dbReference type="EMBL" id="AP024714">
    <property type="protein sequence ID" value="BCX82372.1"/>
    <property type="molecule type" value="Genomic_DNA"/>
</dbReference>
<dbReference type="InterPro" id="IPR035926">
    <property type="entry name" value="NusB-like_sf"/>
</dbReference>
<dbReference type="PROSITE" id="PS01153">
    <property type="entry name" value="NOL1_NOP2_SUN"/>
    <property type="match status" value="1"/>
</dbReference>
<evidence type="ECO:0000256" key="12">
    <source>
        <dbReference type="ARBA" id="ARBA00031088"/>
    </source>
</evidence>
<evidence type="ECO:0000256" key="1">
    <source>
        <dbReference type="ARBA" id="ARBA00002724"/>
    </source>
</evidence>
<dbReference type="PANTHER" id="PTHR22807">
    <property type="entry name" value="NOP2 YEAST -RELATED NOL1/NOP2/FMU SUN DOMAIN-CONTAINING"/>
    <property type="match status" value="1"/>
</dbReference>
<comment type="similarity">
    <text evidence="3 14">Belongs to the class I-like SAM-binding methyltransferase superfamily. RsmB/NOP family.</text>
</comment>